<proteinExistence type="predicted"/>
<dbReference type="Pfam" id="PF18895">
    <property type="entry name" value="T4SS_pilin"/>
    <property type="match status" value="1"/>
</dbReference>
<dbReference type="InterPro" id="IPR043993">
    <property type="entry name" value="T4SS_pilin"/>
</dbReference>
<evidence type="ECO:0000313" key="3">
    <source>
        <dbReference type="Proteomes" id="UP000034190"/>
    </source>
</evidence>
<name>A0A0G0UT72_9BACT</name>
<dbReference type="AlphaFoldDB" id="A0A0G0UT72"/>
<keyword evidence="1" id="KW-0812">Transmembrane</keyword>
<feature type="transmembrane region" description="Helical" evidence="1">
    <location>
        <begin position="12"/>
        <end position="36"/>
    </location>
</feature>
<organism evidence="2 3">
    <name type="scientific">Candidatus Falkowbacteria bacterium GW2011_GWA2_41_14</name>
    <dbReference type="NCBI Taxonomy" id="1618635"/>
    <lineage>
        <taxon>Bacteria</taxon>
        <taxon>Candidatus Falkowiibacteriota</taxon>
    </lineage>
</organism>
<keyword evidence="1" id="KW-0472">Membrane</keyword>
<feature type="transmembrane region" description="Helical" evidence="1">
    <location>
        <begin position="133"/>
        <end position="160"/>
    </location>
</feature>
<comment type="caution">
    <text evidence="2">The sequence shown here is derived from an EMBL/GenBank/DDBJ whole genome shotgun (WGS) entry which is preliminary data.</text>
</comment>
<evidence type="ECO:0000313" key="2">
    <source>
        <dbReference type="EMBL" id="KKR91928.1"/>
    </source>
</evidence>
<protein>
    <submittedName>
        <fullName evidence="2">Uncharacterized protein</fullName>
    </submittedName>
</protein>
<feature type="transmembrane region" description="Helical" evidence="1">
    <location>
        <begin position="86"/>
        <end position="112"/>
    </location>
</feature>
<reference evidence="2 3" key="1">
    <citation type="journal article" date="2015" name="Nature">
        <title>rRNA introns, odd ribosomes, and small enigmatic genomes across a large radiation of phyla.</title>
        <authorList>
            <person name="Brown C.T."/>
            <person name="Hug L.A."/>
            <person name="Thomas B.C."/>
            <person name="Sharon I."/>
            <person name="Castelle C.J."/>
            <person name="Singh A."/>
            <person name="Wilkins M.J."/>
            <person name="Williams K.H."/>
            <person name="Banfield J.F."/>
        </authorList>
    </citation>
    <scope>NUCLEOTIDE SEQUENCE [LARGE SCALE GENOMIC DNA]</scope>
</reference>
<gene>
    <name evidence="2" type="ORF">UU43_C0001G0108</name>
</gene>
<dbReference type="Proteomes" id="UP000034190">
    <property type="component" value="Unassembled WGS sequence"/>
</dbReference>
<accession>A0A0G0UT72</accession>
<evidence type="ECO:0000256" key="1">
    <source>
        <dbReference type="SAM" id="Phobius"/>
    </source>
</evidence>
<keyword evidence="1" id="KW-1133">Transmembrane helix</keyword>
<sequence>METRYHRINDRIIVRLFLVLFLLAVFSTFFVVPALADEPRPYEGTTLPESRNNLNLKDAFDSNSGKPLNAVAVQGGGFDTSVTFEIIVSTVLTMALGLMGAIFLVLAIYAGYNWMMAGGNEERVEKSKQTLTNAIIGLIIVLAAYAMVRIIVAVVGGVVFKTT</sequence>
<dbReference type="EMBL" id="LCAP01000001">
    <property type="protein sequence ID" value="KKR91928.1"/>
    <property type="molecule type" value="Genomic_DNA"/>
</dbReference>